<comment type="similarity">
    <text evidence="1">Belongs to the peptidase S33 family.</text>
</comment>
<evidence type="ECO:0000256" key="2">
    <source>
        <dbReference type="ARBA" id="ARBA00022801"/>
    </source>
</evidence>
<dbReference type="AlphaFoldDB" id="A0A815GAM8"/>
<evidence type="ECO:0000313" key="5">
    <source>
        <dbReference type="EMBL" id="CAF1005160.1"/>
    </source>
</evidence>
<sequence>MNQIFTIILLIGFISQRVYSQTTFNATAYALSHPCIWTTCNVTGFSIGNPAYILDCCTLQLPLNYAQPNQTIPISMSRLSPNQTNQSQNTIVMLSGGPGGSGWNLFSIASIILQTIPGITVILPDHRGTGLSSVLSCDDYGSQNISAACITYLVSKWGTNGLNQFSITNAAHDVSVQIQSYQATNPGRVGLFAVSYGTLWADRFLQIYPTVVQASVMDGVFDPLTSSDSRAPLLTDAATVQFLSYCRLQIKCNQYFSAEESPVDVLKTILKQVDLNQQKCIKENFANYQLTSYILRNMFLTLVTDAGQYFARTIVPAVIYRLNRCNADDITVLKFFFQNTATLTTTALPAILFSSVLSYNIVQSETWLAMNESEIDETTYNDWRDSTIMTLARPSNFFTLRAQWPKYPLDQYYGNFAAQAPVLMLSGELDPSTVFQQASHIASITRATRIFYAIPLTGHVTSSIMLVGYPCPAAIALYYLFPNIVPAAYGDPKCLQSLPTTIDFVGETAAVQQVSSKLLNIILPFGSGPASPYNGSLRMNAFQNRYILQIFLCLILSIIFQ</sequence>
<feature type="signal peptide" evidence="3">
    <location>
        <begin position="1"/>
        <end position="20"/>
    </location>
</feature>
<accession>A0A815GAM8</accession>
<feature type="chain" id="PRO_5035606269" description="AB hydrolase-1 domain-containing protein" evidence="3">
    <location>
        <begin position="21"/>
        <end position="561"/>
    </location>
</feature>
<proteinExistence type="inferred from homology"/>
<dbReference type="Pfam" id="PF00561">
    <property type="entry name" value="Abhydrolase_1"/>
    <property type="match status" value="1"/>
</dbReference>
<evidence type="ECO:0000313" key="7">
    <source>
        <dbReference type="EMBL" id="CAF3971789.1"/>
    </source>
</evidence>
<keyword evidence="3" id="KW-0732">Signal</keyword>
<dbReference type="Proteomes" id="UP000663834">
    <property type="component" value="Unassembled WGS sequence"/>
</dbReference>
<keyword evidence="2" id="KW-0378">Hydrolase</keyword>
<dbReference type="InterPro" id="IPR051601">
    <property type="entry name" value="Serine_prot/Carboxylest_S33"/>
</dbReference>
<gene>
    <name evidence="8" type="ORF">BYL167_LOCUS13314</name>
    <name evidence="5" type="ORF">CJN711_LOCUS2549</name>
    <name evidence="7" type="ORF">GIL414_LOCUS10191</name>
    <name evidence="6" type="ORF">KQP761_LOCUS6537</name>
</gene>
<comment type="caution">
    <text evidence="6">The sequence shown here is derived from an EMBL/GenBank/DDBJ whole genome shotgun (WGS) entry which is preliminary data.</text>
</comment>
<protein>
    <recommendedName>
        <fullName evidence="4">AB hydrolase-1 domain-containing protein</fullName>
    </recommendedName>
</protein>
<dbReference type="Proteomes" id="UP000681967">
    <property type="component" value="Unassembled WGS sequence"/>
</dbReference>
<dbReference type="EMBL" id="CAJNOW010001933">
    <property type="protein sequence ID" value="CAF1336828.1"/>
    <property type="molecule type" value="Genomic_DNA"/>
</dbReference>
<dbReference type="EMBL" id="CAJNOV010000155">
    <property type="protein sequence ID" value="CAF1005160.1"/>
    <property type="molecule type" value="Genomic_DNA"/>
</dbReference>
<dbReference type="SUPFAM" id="SSF53474">
    <property type="entry name" value="alpha/beta-Hydrolases"/>
    <property type="match status" value="1"/>
</dbReference>
<evidence type="ECO:0000256" key="1">
    <source>
        <dbReference type="ARBA" id="ARBA00010088"/>
    </source>
</evidence>
<evidence type="ECO:0000313" key="6">
    <source>
        <dbReference type="EMBL" id="CAF1336828.1"/>
    </source>
</evidence>
<evidence type="ECO:0000256" key="3">
    <source>
        <dbReference type="SAM" id="SignalP"/>
    </source>
</evidence>
<dbReference type="Proteomes" id="UP000663855">
    <property type="component" value="Unassembled WGS sequence"/>
</dbReference>
<dbReference type="GO" id="GO:0016787">
    <property type="term" value="F:hydrolase activity"/>
    <property type="evidence" value="ECO:0007669"/>
    <property type="project" value="UniProtKB-KW"/>
</dbReference>
<feature type="domain" description="AB hydrolase-1" evidence="4">
    <location>
        <begin position="90"/>
        <end position="223"/>
    </location>
</feature>
<dbReference type="InterPro" id="IPR000073">
    <property type="entry name" value="AB_hydrolase_1"/>
</dbReference>
<name>A0A815GAM8_9BILA</name>
<dbReference type="InterPro" id="IPR029058">
    <property type="entry name" value="AB_hydrolase_fold"/>
</dbReference>
<dbReference type="Proteomes" id="UP000681720">
    <property type="component" value="Unassembled WGS sequence"/>
</dbReference>
<dbReference type="PANTHER" id="PTHR43248">
    <property type="entry name" value="2-SUCCINYL-6-HYDROXY-2,4-CYCLOHEXADIENE-1-CARBOXYLATE SYNTHASE"/>
    <property type="match status" value="1"/>
</dbReference>
<evidence type="ECO:0000313" key="8">
    <source>
        <dbReference type="EMBL" id="CAF3994036.1"/>
    </source>
</evidence>
<evidence type="ECO:0000313" key="9">
    <source>
        <dbReference type="Proteomes" id="UP000663834"/>
    </source>
</evidence>
<dbReference type="EMBL" id="CAJOBJ010003618">
    <property type="protein sequence ID" value="CAF3971789.1"/>
    <property type="molecule type" value="Genomic_DNA"/>
</dbReference>
<evidence type="ECO:0000259" key="4">
    <source>
        <dbReference type="Pfam" id="PF00561"/>
    </source>
</evidence>
<dbReference type="EMBL" id="CAJOBH010004548">
    <property type="protein sequence ID" value="CAF3994036.1"/>
    <property type="molecule type" value="Genomic_DNA"/>
</dbReference>
<reference evidence="6" key="1">
    <citation type="submission" date="2021-02" db="EMBL/GenBank/DDBJ databases">
        <authorList>
            <person name="Nowell W R."/>
        </authorList>
    </citation>
    <scope>NUCLEOTIDE SEQUENCE</scope>
</reference>
<dbReference type="OrthoDB" id="425534at2759"/>
<organism evidence="6 9">
    <name type="scientific">Rotaria magnacalcarata</name>
    <dbReference type="NCBI Taxonomy" id="392030"/>
    <lineage>
        <taxon>Eukaryota</taxon>
        <taxon>Metazoa</taxon>
        <taxon>Spiralia</taxon>
        <taxon>Gnathifera</taxon>
        <taxon>Rotifera</taxon>
        <taxon>Eurotatoria</taxon>
        <taxon>Bdelloidea</taxon>
        <taxon>Philodinida</taxon>
        <taxon>Philodinidae</taxon>
        <taxon>Rotaria</taxon>
    </lineage>
</organism>
<dbReference type="Gene3D" id="3.40.50.1820">
    <property type="entry name" value="alpha/beta hydrolase"/>
    <property type="match status" value="1"/>
</dbReference>